<evidence type="ECO:0000313" key="4">
    <source>
        <dbReference type="EMBL" id="MFF0499773.1"/>
    </source>
</evidence>
<keyword evidence="2" id="KW-0560">Oxidoreductase</keyword>
<sequence length="271" mass="28502">MGKLDGRVAFVTGAARGQGRAEAVLLAEEGADIIAIDVCAAPTRTDYPAATPDDLAETVRLVEKADRRIVSAQADVRDLEAVSDVVSSGVTQLGGRLDVVVANAGIVTWGRFWEMDIERWHSMIDINLTGVFHTLRAAVPHMIAAGNGGSIIATSSSAGIKSLPGQAHYSAAKHGVVGLVKSAAQELAPYRIRVNSLHPWAVSTPMGALGSEGEKVFADNPSYQNAMGQILFDPPATDAEDIAKSVLFLASDDSRTITAAQFTVDHGSTRI</sequence>
<dbReference type="PROSITE" id="PS00061">
    <property type="entry name" value="ADH_SHORT"/>
    <property type="match status" value="1"/>
</dbReference>
<dbReference type="InterPro" id="IPR020904">
    <property type="entry name" value="Sc_DH/Rdtase_CS"/>
</dbReference>
<name>A0ABW6P9E5_9NOCA</name>
<protein>
    <submittedName>
        <fullName evidence="4">Mycofactocin-coupled SDR family oxidoreductase</fullName>
    </submittedName>
</protein>
<dbReference type="PANTHER" id="PTHR24321">
    <property type="entry name" value="DEHYDROGENASES, SHORT CHAIN"/>
    <property type="match status" value="1"/>
</dbReference>
<dbReference type="CDD" id="cd05233">
    <property type="entry name" value="SDR_c"/>
    <property type="match status" value="1"/>
</dbReference>
<evidence type="ECO:0000256" key="3">
    <source>
        <dbReference type="ARBA" id="ARBA00023027"/>
    </source>
</evidence>
<dbReference type="Pfam" id="PF13561">
    <property type="entry name" value="adh_short_C2"/>
    <property type="match status" value="1"/>
</dbReference>
<dbReference type="RefSeq" id="WP_387398499.1">
    <property type="nucleotide sequence ID" value="NZ_JBIAMT010000005.1"/>
</dbReference>
<dbReference type="SUPFAM" id="SSF51735">
    <property type="entry name" value="NAD(P)-binding Rossmann-fold domains"/>
    <property type="match status" value="1"/>
</dbReference>
<accession>A0ABW6P9E5</accession>
<dbReference type="InterPro" id="IPR002347">
    <property type="entry name" value="SDR_fam"/>
</dbReference>
<dbReference type="EMBL" id="JBIAMT010000005">
    <property type="protein sequence ID" value="MFF0499773.1"/>
    <property type="molecule type" value="Genomic_DNA"/>
</dbReference>
<keyword evidence="3" id="KW-0520">NAD</keyword>
<gene>
    <name evidence="4" type="ORF">ACFYU5_25470</name>
</gene>
<reference evidence="4 5" key="1">
    <citation type="submission" date="2024-10" db="EMBL/GenBank/DDBJ databases">
        <title>The Natural Products Discovery Center: Release of the First 8490 Sequenced Strains for Exploring Actinobacteria Biosynthetic Diversity.</title>
        <authorList>
            <person name="Kalkreuter E."/>
            <person name="Kautsar S.A."/>
            <person name="Yang D."/>
            <person name="Bader C.D."/>
            <person name="Teijaro C.N."/>
            <person name="Fluegel L."/>
            <person name="Davis C.M."/>
            <person name="Simpson J.R."/>
            <person name="Lauterbach L."/>
            <person name="Steele A.D."/>
            <person name="Gui C."/>
            <person name="Meng S."/>
            <person name="Li G."/>
            <person name="Viehrig K."/>
            <person name="Ye F."/>
            <person name="Su P."/>
            <person name="Kiefer A.F."/>
            <person name="Nichols A."/>
            <person name="Cepeda A.J."/>
            <person name="Yan W."/>
            <person name="Fan B."/>
            <person name="Jiang Y."/>
            <person name="Adhikari A."/>
            <person name="Zheng C.-J."/>
            <person name="Schuster L."/>
            <person name="Cowan T.M."/>
            <person name="Smanski M.J."/>
            <person name="Chevrette M.G."/>
            <person name="De Carvalho L.P.S."/>
            <person name="Shen B."/>
        </authorList>
    </citation>
    <scope>NUCLEOTIDE SEQUENCE [LARGE SCALE GENOMIC DNA]</scope>
    <source>
        <strain evidence="4 5">NPDC004119</strain>
    </source>
</reference>
<dbReference type="PRINTS" id="PR00080">
    <property type="entry name" value="SDRFAMILY"/>
</dbReference>
<evidence type="ECO:0000313" key="5">
    <source>
        <dbReference type="Proteomes" id="UP001601442"/>
    </source>
</evidence>
<dbReference type="NCBIfam" id="TIGR03971">
    <property type="entry name" value="SDR_subfam_1"/>
    <property type="match status" value="1"/>
</dbReference>
<dbReference type="PRINTS" id="PR00081">
    <property type="entry name" value="GDHRDH"/>
</dbReference>
<dbReference type="InterPro" id="IPR036291">
    <property type="entry name" value="NAD(P)-bd_dom_sf"/>
</dbReference>
<dbReference type="Proteomes" id="UP001601442">
    <property type="component" value="Unassembled WGS sequence"/>
</dbReference>
<comment type="similarity">
    <text evidence="1">Belongs to the short-chain dehydrogenases/reductases (SDR) family.</text>
</comment>
<dbReference type="NCBIfam" id="NF009467">
    <property type="entry name" value="PRK12826.1-3"/>
    <property type="match status" value="1"/>
</dbReference>
<dbReference type="Gene3D" id="3.40.50.720">
    <property type="entry name" value="NAD(P)-binding Rossmann-like Domain"/>
    <property type="match status" value="1"/>
</dbReference>
<organism evidence="4 5">
    <name type="scientific">Nocardia aobensis</name>
    <dbReference type="NCBI Taxonomy" id="257277"/>
    <lineage>
        <taxon>Bacteria</taxon>
        <taxon>Bacillati</taxon>
        <taxon>Actinomycetota</taxon>
        <taxon>Actinomycetes</taxon>
        <taxon>Mycobacteriales</taxon>
        <taxon>Nocardiaceae</taxon>
        <taxon>Nocardia</taxon>
    </lineage>
</organism>
<evidence type="ECO:0000256" key="2">
    <source>
        <dbReference type="ARBA" id="ARBA00023002"/>
    </source>
</evidence>
<comment type="caution">
    <text evidence="4">The sequence shown here is derived from an EMBL/GenBank/DDBJ whole genome shotgun (WGS) entry which is preliminary data.</text>
</comment>
<evidence type="ECO:0000256" key="1">
    <source>
        <dbReference type="ARBA" id="ARBA00006484"/>
    </source>
</evidence>
<dbReference type="PANTHER" id="PTHR24321:SF8">
    <property type="entry name" value="ESTRADIOL 17-BETA-DEHYDROGENASE 8-RELATED"/>
    <property type="match status" value="1"/>
</dbReference>
<dbReference type="InterPro" id="IPR023985">
    <property type="entry name" value="SDR_subfam_1"/>
</dbReference>
<keyword evidence="5" id="KW-1185">Reference proteome</keyword>
<proteinExistence type="inferred from homology"/>